<dbReference type="OMA" id="WRNTRRN"/>
<evidence type="ECO:0000313" key="3">
    <source>
        <dbReference type="Ensembl" id="ENSCMUP00000029913.1"/>
    </source>
</evidence>
<protein>
    <recommendedName>
        <fullName evidence="2">Ribonuclease PIN domain-containing protein</fullName>
    </recommendedName>
</protein>
<dbReference type="Pfam" id="PF17146">
    <property type="entry name" value="PIN_6"/>
    <property type="match status" value="1"/>
</dbReference>
<feature type="compositionally biased region" description="Low complexity" evidence="1">
    <location>
        <begin position="210"/>
        <end position="237"/>
    </location>
</feature>
<feature type="compositionally biased region" description="Pro residues" evidence="1">
    <location>
        <begin position="91"/>
        <end position="112"/>
    </location>
</feature>
<reference evidence="3" key="2">
    <citation type="submission" date="2025-08" db="UniProtKB">
        <authorList>
            <consortium name="Ensembl"/>
        </authorList>
    </citation>
    <scope>IDENTIFICATION</scope>
</reference>
<dbReference type="PANTHER" id="PTHR12814">
    <property type="entry name" value="RNA-BINDING PROTEIN NOB1"/>
    <property type="match status" value="1"/>
</dbReference>
<name>A0A8U7MH40_CORMO</name>
<organism evidence="3 4">
    <name type="scientific">Corvus moneduloides</name>
    <name type="common">New Caledonian crow</name>
    <dbReference type="NCBI Taxonomy" id="1196302"/>
    <lineage>
        <taxon>Eukaryota</taxon>
        <taxon>Metazoa</taxon>
        <taxon>Chordata</taxon>
        <taxon>Craniata</taxon>
        <taxon>Vertebrata</taxon>
        <taxon>Euteleostomi</taxon>
        <taxon>Archelosauria</taxon>
        <taxon>Archosauria</taxon>
        <taxon>Dinosauria</taxon>
        <taxon>Saurischia</taxon>
        <taxon>Theropoda</taxon>
        <taxon>Coelurosauria</taxon>
        <taxon>Aves</taxon>
        <taxon>Neognathae</taxon>
        <taxon>Neoaves</taxon>
        <taxon>Telluraves</taxon>
        <taxon>Australaves</taxon>
        <taxon>Passeriformes</taxon>
        <taxon>Corvoidea</taxon>
        <taxon>Corvidae</taxon>
        <taxon>Corvus</taxon>
    </lineage>
</organism>
<dbReference type="AlphaFoldDB" id="A0A8U7MH40"/>
<dbReference type="Proteomes" id="UP000694553">
    <property type="component" value="Unassembled WGS sequence"/>
</dbReference>
<sequence length="296" mass="31249">MGHADMARVPHVVADTGAFLSAAPLQDIADALYTVPEVLAEIRDRPARRRLAALPCELRVRRPRPELLRLGECRAGPGSRPAWGTASFPSAPRPGPAPPGSRSPARPGPTVPLFPARSNRILQEDRGLPEPVGRRPAGARPHMPAPGRDRRPRLPPLGAAGQGAAQLHPAAPRGPPAPRRLPPARQGKARREGEGVRPLGAPGEGSPCCAPSTSPRGRARASPAPAAARPRRTATSSDPSCTGGRPCPASRRSCGSCWPSPVAPSPWRNTRRNTRALQMGPAPAKRRMRRAMTKAG</sequence>
<evidence type="ECO:0000313" key="4">
    <source>
        <dbReference type="Proteomes" id="UP000694553"/>
    </source>
</evidence>
<feature type="compositionally biased region" description="Pro residues" evidence="1">
    <location>
        <begin position="172"/>
        <end position="181"/>
    </location>
</feature>
<dbReference type="GO" id="GO:0030688">
    <property type="term" value="C:preribosome, small subunit precursor"/>
    <property type="evidence" value="ECO:0007669"/>
    <property type="project" value="TreeGrafter"/>
</dbReference>
<reference evidence="3" key="3">
    <citation type="submission" date="2025-09" db="UniProtKB">
        <authorList>
            <consortium name="Ensembl"/>
        </authorList>
    </citation>
    <scope>IDENTIFICATION</scope>
</reference>
<feature type="region of interest" description="Disordered" evidence="1">
    <location>
        <begin position="71"/>
        <end position="296"/>
    </location>
</feature>
<proteinExistence type="predicted"/>
<dbReference type="InterPro" id="IPR033411">
    <property type="entry name" value="Ribonuclease_PIN"/>
</dbReference>
<feature type="domain" description="Ribonuclease PIN" evidence="2">
    <location>
        <begin position="12"/>
        <end position="69"/>
    </location>
</feature>
<dbReference type="Ensembl" id="ENSCMUT00000038157.1">
    <property type="protein sequence ID" value="ENSCMUP00000029913.1"/>
    <property type="gene ID" value="ENSCMUG00000018381.1"/>
</dbReference>
<dbReference type="InterPro" id="IPR039907">
    <property type="entry name" value="NOB1"/>
</dbReference>
<dbReference type="GO" id="GO:0004521">
    <property type="term" value="F:RNA endonuclease activity"/>
    <property type="evidence" value="ECO:0007669"/>
    <property type="project" value="TreeGrafter"/>
</dbReference>
<dbReference type="GO" id="GO:0030490">
    <property type="term" value="P:maturation of SSU-rRNA"/>
    <property type="evidence" value="ECO:0007669"/>
    <property type="project" value="TreeGrafter"/>
</dbReference>
<evidence type="ECO:0000259" key="2">
    <source>
        <dbReference type="Pfam" id="PF17146"/>
    </source>
</evidence>
<feature type="compositionally biased region" description="Low complexity" evidence="1">
    <location>
        <begin position="156"/>
        <end position="171"/>
    </location>
</feature>
<reference evidence="4" key="1">
    <citation type="submission" date="2019-10" db="EMBL/GenBank/DDBJ databases">
        <title>Corvus moneduloides (New Caledonian crow) genome, bCorMon1, primary haplotype.</title>
        <authorList>
            <person name="Rutz C."/>
            <person name="Fungtammasan C."/>
            <person name="Mountcastle J."/>
            <person name="Formenti G."/>
            <person name="Chow W."/>
            <person name="Howe K."/>
            <person name="Steele M.P."/>
            <person name="Fernandes J."/>
            <person name="Gilbert M.T.P."/>
            <person name="Fedrigo O."/>
            <person name="Jarvis E.D."/>
            <person name="Gemmell N."/>
        </authorList>
    </citation>
    <scope>NUCLEOTIDE SEQUENCE [LARGE SCALE GENOMIC DNA]</scope>
</reference>
<evidence type="ECO:0000256" key="1">
    <source>
        <dbReference type="SAM" id="MobiDB-lite"/>
    </source>
</evidence>
<dbReference type="Gene3D" id="3.40.50.1010">
    <property type="entry name" value="5'-nuclease"/>
    <property type="match status" value="1"/>
</dbReference>
<keyword evidence="4" id="KW-1185">Reference proteome</keyword>
<dbReference type="PANTHER" id="PTHR12814:SF2">
    <property type="entry name" value="RNA-BINDING PROTEIN NOB1"/>
    <property type="match status" value="1"/>
</dbReference>
<accession>A0A8U7MH40</accession>
<feature type="compositionally biased region" description="Basic residues" evidence="1">
    <location>
        <begin position="284"/>
        <end position="296"/>
    </location>
</feature>